<dbReference type="InterPro" id="IPR012337">
    <property type="entry name" value="RNaseH-like_sf"/>
</dbReference>
<dbReference type="GO" id="GO:0015074">
    <property type="term" value="P:DNA integration"/>
    <property type="evidence" value="ECO:0007669"/>
    <property type="project" value="InterPro"/>
</dbReference>
<reference evidence="2" key="1">
    <citation type="submission" date="2020-07" db="EMBL/GenBank/DDBJ databases">
        <authorList>
            <person name="Nazaruddin N."/>
        </authorList>
    </citation>
    <scope>NUCLEOTIDE SEQUENCE</scope>
</reference>
<dbReference type="PANTHER" id="PTHR37984:SF5">
    <property type="entry name" value="PROTEIN NYNRIN-LIKE"/>
    <property type="match status" value="1"/>
</dbReference>
<dbReference type="EMBL" id="CAJDYZ010013388">
    <property type="protein sequence ID" value="CAD1481066.1"/>
    <property type="molecule type" value="Genomic_DNA"/>
</dbReference>
<comment type="caution">
    <text evidence="2">The sequence shown here is derived from an EMBL/GenBank/DDBJ whole genome shotgun (WGS) entry which is preliminary data.</text>
</comment>
<organism evidence="2 3">
    <name type="scientific">Heterotrigona itama</name>
    <dbReference type="NCBI Taxonomy" id="395501"/>
    <lineage>
        <taxon>Eukaryota</taxon>
        <taxon>Metazoa</taxon>
        <taxon>Ecdysozoa</taxon>
        <taxon>Arthropoda</taxon>
        <taxon>Hexapoda</taxon>
        <taxon>Insecta</taxon>
        <taxon>Pterygota</taxon>
        <taxon>Neoptera</taxon>
        <taxon>Endopterygota</taxon>
        <taxon>Hymenoptera</taxon>
        <taxon>Apocrita</taxon>
        <taxon>Aculeata</taxon>
        <taxon>Apoidea</taxon>
        <taxon>Anthophila</taxon>
        <taxon>Apidae</taxon>
        <taxon>Heterotrigona</taxon>
    </lineage>
</organism>
<evidence type="ECO:0000259" key="1">
    <source>
        <dbReference type="PROSITE" id="PS50994"/>
    </source>
</evidence>
<evidence type="ECO:0000313" key="3">
    <source>
        <dbReference type="Proteomes" id="UP000752696"/>
    </source>
</evidence>
<name>A0A6V7HKA5_9HYME</name>
<feature type="domain" description="Integrase catalytic" evidence="1">
    <location>
        <begin position="10"/>
        <end position="116"/>
    </location>
</feature>
<dbReference type="Gene3D" id="3.30.420.10">
    <property type="entry name" value="Ribonuclease H-like superfamily/Ribonuclease H"/>
    <property type="match status" value="1"/>
</dbReference>
<dbReference type="GO" id="GO:0003676">
    <property type="term" value="F:nucleic acid binding"/>
    <property type="evidence" value="ECO:0007669"/>
    <property type="project" value="InterPro"/>
</dbReference>
<dbReference type="PANTHER" id="PTHR37984">
    <property type="entry name" value="PROTEIN CBG26694"/>
    <property type="match status" value="1"/>
</dbReference>
<keyword evidence="3" id="KW-1185">Reference proteome</keyword>
<feature type="non-terminal residue" evidence="2">
    <location>
        <position position="393"/>
    </location>
</feature>
<dbReference type="AlphaFoldDB" id="A0A6V7HKA5"/>
<dbReference type="InterPro" id="IPR001584">
    <property type="entry name" value="Integrase_cat-core"/>
</dbReference>
<dbReference type="InterPro" id="IPR036397">
    <property type="entry name" value="RNaseH_sf"/>
</dbReference>
<accession>A0A6V7HKA5</accession>
<sequence length="393" mass="45510">TQRTSIITETHKGPNDEIPYIYGQLQMTSKGNQYVLSIQNVLTKYLILVPFPNQQAQTKIEKLADHYIYVFSTPKTILIDQGLNFVSKLMMEFEETFKIKHINTTSFHPQGNGSLEWDEILNLVCFGYNTSCMSISRIPFELTFGTKAYLTSAIAATNVMSKEEEFRLWKRRHELYLARAKVIIEKSKATNKRNQNKEIKLQNVFKVNDRILMHNDRKGNNVDSEWLGLYIIDEMKLKLLATLTLVISEEIKLADLENKNLFLEDVQKVFLSYNQVKLIVGVDMKSISKTLFGTLENSDLELINQNIDKLFNANNKIVRDQTLMTKHLLKLSSVEKQIVHVIDIPILEWKLRKCYPIPKKTGTIFSAIIIPETLTLQTIYDCHWNRPKIFGQT</sequence>
<feature type="non-terminal residue" evidence="2">
    <location>
        <position position="1"/>
    </location>
</feature>
<gene>
    <name evidence="2" type="ORF">MHI_LOCUS979246</name>
</gene>
<evidence type="ECO:0000313" key="2">
    <source>
        <dbReference type="EMBL" id="CAD1481066.1"/>
    </source>
</evidence>
<dbReference type="OrthoDB" id="441971at2759"/>
<dbReference type="InterPro" id="IPR050951">
    <property type="entry name" value="Retrovirus_Pol_polyprotein"/>
</dbReference>
<dbReference type="Proteomes" id="UP000752696">
    <property type="component" value="Unassembled WGS sequence"/>
</dbReference>
<protein>
    <recommendedName>
        <fullName evidence="1">Integrase catalytic domain-containing protein</fullName>
    </recommendedName>
</protein>
<dbReference type="PROSITE" id="PS50994">
    <property type="entry name" value="INTEGRASE"/>
    <property type="match status" value="1"/>
</dbReference>
<dbReference type="SUPFAM" id="SSF53098">
    <property type="entry name" value="Ribonuclease H-like"/>
    <property type="match status" value="1"/>
</dbReference>
<proteinExistence type="predicted"/>